<evidence type="ECO:0000313" key="3">
    <source>
        <dbReference type="EMBL" id="KAK7029366.1"/>
    </source>
</evidence>
<dbReference type="EMBL" id="JAYKXP010000084">
    <property type="protein sequence ID" value="KAK7029366.1"/>
    <property type="molecule type" value="Genomic_DNA"/>
</dbReference>
<dbReference type="Pfam" id="PF12937">
    <property type="entry name" value="F-box-like"/>
    <property type="match status" value="2"/>
</dbReference>
<comment type="caution">
    <text evidence="3">The sequence shown here is derived from an EMBL/GenBank/DDBJ whole genome shotgun (WGS) entry which is preliminary data.</text>
</comment>
<accession>A0AAW0BRV5</accession>
<dbReference type="PANTHER" id="PTHR38926">
    <property type="entry name" value="F-BOX DOMAIN CONTAINING PROTEIN, EXPRESSED"/>
    <property type="match status" value="1"/>
</dbReference>
<proteinExistence type="predicted"/>
<evidence type="ECO:0000256" key="1">
    <source>
        <dbReference type="SAM" id="MobiDB-lite"/>
    </source>
</evidence>
<feature type="region of interest" description="Disordered" evidence="1">
    <location>
        <begin position="610"/>
        <end position="637"/>
    </location>
</feature>
<sequence>MPNPDLSETPIFTIRCDTCRSKFSPLPKQWSADEINSYARRNPSHVEIAHAKKAVVEEETQLLRYDAEIRRLGDIIRRLRAGQSLLQKQLDIHRSWAAPIQNLPPEILMEIFEYACLSEEHALTVTSRGRKIHSPPFTISHVSSRWRRLARDRPHLWTSISIDLYRHRRDVRPLLKLFLQNSRNKPLRLELLDSKIAEFRRLCWNNEDYTACHLGIRALRVFTLLMESSHRVESLSAQVDWEILKSAEICSSSPPSDVQCRFPILREFRSFDAECNNETEFFRIEEAFARWFVRNGLFAAPRLRILRIHELSEETPFPYHQLTRLELEWDVDPDNLLDVLSKCINLEYLEIRQFNGSDAIEIEPVTVQLASLRFLSIEIGESGILDVGALYSSLILPSLGSLELCYNLQGIGLFPLFHPFSPGTMMDHFSDVLKDLTLSFSLYIALDHVLEILEKCPNLETLQLHITPSHHDNGLFSHLTGNFVRRLTLPIGKLSGEHDPPLLPKLQILFLHVKSPPNGGPTDVGANYMIHMVESRSQQVEASPGEAPAPTIVTPFRKVAFSFCDMDERDLEDVEDCRGHLNQSLQDRIGILEEKGTTFLMEWASTISAGPIEVPAETESDSELDDEDEDEDEDERRRRQLCLQAEMTKAVQTRLTHYFSNRTTGQIDLPRQTFPPPPALKLPDELWVHVFSYVCANERFIPRETRRDNDALHNTTAAPFRSIRQILRLSLICHRLRDIIHSTPSLWSTISLNIRRANATPILQLILQRALCHPLNIEITDTRSALHGEDTQVQSNHEHVRLLLGAAQRWRSLRLLLGTSWDIFKEPEGALSPAFPLLESLRLDHVFDLERRLNNQTPHWLRDGLQSAPRLTTLITRNAAVLDILPCHQLTSLEIRYLSGTPERVAQILQTCPNLTALSLDCWLAKRATHDQVNFISEDRDDDLERAVVGFLWKLAVRPSKRASRAMTVFLPKLLGIKLRHSSSSEGVMNAAQDGLKHLASSRSRANLEALGCLGDILPLVSTQLTSERDMRLRLPDRDYIDLTMLSDSETDDDSE</sequence>
<gene>
    <name evidence="3" type="ORF">VNI00_014620</name>
</gene>
<dbReference type="Gene3D" id="3.80.10.10">
    <property type="entry name" value="Ribonuclease Inhibitor"/>
    <property type="match status" value="1"/>
</dbReference>
<dbReference type="AlphaFoldDB" id="A0AAW0BRV5"/>
<reference evidence="3 4" key="1">
    <citation type="submission" date="2024-01" db="EMBL/GenBank/DDBJ databases">
        <title>A draft genome for a cacao thread blight-causing isolate of Paramarasmius palmivorus.</title>
        <authorList>
            <person name="Baruah I.K."/>
            <person name="Bukari Y."/>
            <person name="Amoako-Attah I."/>
            <person name="Meinhardt L.W."/>
            <person name="Bailey B.A."/>
            <person name="Cohen S.P."/>
        </authorList>
    </citation>
    <scope>NUCLEOTIDE SEQUENCE [LARGE SCALE GENOMIC DNA]</scope>
    <source>
        <strain evidence="3 4">GH-12</strain>
    </source>
</reference>
<feature type="compositionally biased region" description="Acidic residues" evidence="1">
    <location>
        <begin position="616"/>
        <end position="634"/>
    </location>
</feature>
<feature type="domain" description="F-box" evidence="2">
    <location>
        <begin position="681"/>
        <end position="752"/>
    </location>
</feature>
<protein>
    <recommendedName>
        <fullName evidence="2">F-box domain-containing protein</fullName>
    </recommendedName>
</protein>
<evidence type="ECO:0000313" key="4">
    <source>
        <dbReference type="Proteomes" id="UP001383192"/>
    </source>
</evidence>
<dbReference type="Gene3D" id="1.20.1280.50">
    <property type="match status" value="2"/>
</dbReference>
<dbReference type="InterPro" id="IPR001810">
    <property type="entry name" value="F-box_dom"/>
</dbReference>
<dbReference type="Proteomes" id="UP001383192">
    <property type="component" value="Unassembled WGS sequence"/>
</dbReference>
<dbReference type="InterPro" id="IPR032675">
    <property type="entry name" value="LRR_dom_sf"/>
</dbReference>
<feature type="domain" description="F-box" evidence="2">
    <location>
        <begin position="100"/>
        <end position="162"/>
    </location>
</feature>
<keyword evidence="4" id="KW-1185">Reference proteome</keyword>
<name>A0AAW0BRV5_9AGAR</name>
<organism evidence="3 4">
    <name type="scientific">Paramarasmius palmivorus</name>
    <dbReference type="NCBI Taxonomy" id="297713"/>
    <lineage>
        <taxon>Eukaryota</taxon>
        <taxon>Fungi</taxon>
        <taxon>Dikarya</taxon>
        <taxon>Basidiomycota</taxon>
        <taxon>Agaricomycotina</taxon>
        <taxon>Agaricomycetes</taxon>
        <taxon>Agaricomycetidae</taxon>
        <taxon>Agaricales</taxon>
        <taxon>Marasmiineae</taxon>
        <taxon>Marasmiaceae</taxon>
        <taxon>Paramarasmius</taxon>
    </lineage>
</organism>
<dbReference type="PANTHER" id="PTHR38926:SF5">
    <property type="entry name" value="F-BOX AND LEUCINE-RICH REPEAT PROTEIN 6"/>
    <property type="match status" value="1"/>
</dbReference>
<evidence type="ECO:0000259" key="2">
    <source>
        <dbReference type="Pfam" id="PF12937"/>
    </source>
</evidence>
<dbReference type="SUPFAM" id="SSF52047">
    <property type="entry name" value="RNI-like"/>
    <property type="match status" value="1"/>
</dbReference>